<evidence type="ECO:0000256" key="1">
    <source>
        <dbReference type="SAM" id="MobiDB-lite"/>
    </source>
</evidence>
<dbReference type="SUPFAM" id="SSF57903">
    <property type="entry name" value="FYVE/PHD zinc finger"/>
    <property type="match status" value="1"/>
</dbReference>
<sequence length="840" mass="90545">MPSPVTLSADDAYHLERLADSMRRDAMDDYELFVSRDARRVDRSQWKSWKTHDGVALFRERSSAAASRAKRSGAAHSSKRLPRVLAVGAIRGSLDDVMYGIVTPTASAMRLKAAYLQHAEFLDAAVLHELQSATPSDPFRFLGLKWLLQRGTASSLLTKGLVRPRDFCYLEATGVDVVSAESEAASRVGYHVMHSVELPQCPERRDGGVQRGAFSLCALYHELPHGRGVDVYMTALVEPRGHMLTPMAMRSAERLLRTQWRALSVCAESKKLAWLLQTQRQLAADSPPARASSLQHERHCGFCSKALGALAKRRTCQLCSATVCAHCSVERTLRSPGLARDSVVASAMLFCKRCLAVASEENASEIARQELWETSVVRSGRAQTLLELATRRHDVASALVQSSVAAASVSSSGSGWSARHSLLHVPSGQSGSVSVSASGSSGSGSTYGSQPPPRATERGHHAYASRRSETAKPLAGDPAALRQSLPAKGFRRGSTTSNGTWLGSAYSRETLRTESLSLEGLDDSSLDAPDAVTSSILPPTRPSVQLYDPQDVPFSTASTRGDDDDGGRSSVASSASTALVLLNDRSALSRRLKELDYVDVDVDVDADLDARASSCAASELELDSSRGSFCSSIAVMDFDARRPLDRSNVRAFAFDEGDEPEDDAREYDLDQTPPRNNEFIPLAPMSAPLSAPASSPPLPLRRHNSASLLPPPPPAAPASAPETSPMEGDGPQLPYQMQLWLQMNELRDTAESTYQVARRNTETLLSQNPQLRHLQFFSPAPRVSGTTQPQPPRTVPVTRATIVASPPAAQRSAASTPRSVGRSVSVGARSEARFTGSLVL</sequence>
<feature type="region of interest" description="Disordered" evidence="1">
    <location>
        <begin position="427"/>
        <end position="502"/>
    </location>
</feature>
<evidence type="ECO:0000313" key="2">
    <source>
        <dbReference type="EMBL" id="KAJ0397114.1"/>
    </source>
</evidence>
<dbReference type="Gene3D" id="3.30.530.20">
    <property type="match status" value="1"/>
</dbReference>
<comment type="caution">
    <text evidence="2">The sequence shown here is derived from an EMBL/GenBank/DDBJ whole genome shotgun (WGS) entry which is preliminary data.</text>
</comment>
<dbReference type="Gene3D" id="3.30.40.10">
    <property type="entry name" value="Zinc/RING finger domain, C3HC4 (zinc finger)"/>
    <property type="match status" value="1"/>
</dbReference>
<feature type="compositionally biased region" description="Low complexity" evidence="1">
    <location>
        <begin position="681"/>
        <end position="693"/>
    </location>
</feature>
<feature type="region of interest" description="Disordered" evidence="1">
    <location>
        <begin position="652"/>
        <end position="733"/>
    </location>
</feature>
<reference evidence="2" key="1">
    <citation type="submission" date="2021-12" db="EMBL/GenBank/DDBJ databases">
        <title>Prjna785345.</title>
        <authorList>
            <person name="Rujirawat T."/>
            <person name="Krajaejun T."/>
        </authorList>
    </citation>
    <scope>NUCLEOTIDE SEQUENCE</scope>
    <source>
        <strain evidence="2">Pi057C3</strain>
    </source>
</reference>
<evidence type="ECO:0008006" key="4">
    <source>
        <dbReference type="Google" id="ProtNLM"/>
    </source>
</evidence>
<feature type="region of interest" description="Disordered" evidence="1">
    <location>
        <begin position="806"/>
        <end position="827"/>
    </location>
</feature>
<feature type="compositionally biased region" description="Acidic residues" evidence="1">
    <location>
        <begin position="655"/>
        <end position="665"/>
    </location>
</feature>
<accession>A0AAD5LXZ5</accession>
<dbReference type="Proteomes" id="UP001209570">
    <property type="component" value="Unassembled WGS sequence"/>
</dbReference>
<organism evidence="2 3">
    <name type="scientific">Pythium insidiosum</name>
    <name type="common">Pythiosis disease agent</name>
    <dbReference type="NCBI Taxonomy" id="114742"/>
    <lineage>
        <taxon>Eukaryota</taxon>
        <taxon>Sar</taxon>
        <taxon>Stramenopiles</taxon>
        <taxon>Oomycota</taxon>
        <taxon>Peronosporomycetes</taxon>
        <taxon>Pythiales</taxon>
        <taxon>Pythiaceae</taxon>
        <taxon>Pythium</taxon>
    </lineage>
</organism>
<dbReference type="PANTHER" id="PTHR13510:SF44">
    <property type="entry name" value="RABENOSYN-5"/>
    <property type="match status" value="1"/>
</dbReference>
<proteinExistence type="predicted"/>
<dbReference type="InterPro" id="IPR011011">
    <property type="entry name" value="Znf_FYVE_PHD"/>
</dbReference>
<dbReference type="InterPro" id="IPR013083">
    <property type="entry name" value="Znf_RING/FYVE/PHD"/>
</dbReference>
<evidence type="ECO:0000313" key="3">
    <source>
        <dbReference type="Proteomes" id="UP001209570"/>
    </source>
</evidence>
<dbReference type="PANTHER" id="PTHR13510">
    <property type="entry name" value="FYVE-FINGER-CONTAINING RAB5 EFFECTOR PROTEIN RABENOSYN-5-RELATED"/>
    <property type="match status" value="1"/>
</dbReference>
<dbReference type="EMBL" id="JAKCXM010000266">
    <property type="protein sequence ID" value="KAJ0397114.1"/>
    <property type="molecule type" value="Genomic_DNA"/>
</dbReference>
<dbReference type="InterPro" id="IPR023393">
    <property type="entry name" value="START-like_dom_sf"/>
</dbReference>
<keyword evidence="3" id="KW-1185">Reference proteome</keyword>
<dbReference type="AlphaFoldDB" id="A0AAD5LXZ5"/>
<feature type="compositionally biased region" description="Low complexity" evidence="1">
    <location>
        <begin position="427"/>
        <end position="449"/>
    </location>
</feature>
<feature type="region of interest" description="Disordered" evidence="1">
    <location>
        <begin position="520"/>
        <end position="573"/>
    </location>
</feature>
<feature type="compositionally biased region" description="Basic and acidic residues" evidence="1">
    <location>
        <begin position="455"/>
        <end position="470"/>
    </location>
</feature>
<gene>
    <name evidence="2" type="ORF">P43SY_009396</name>
</gene>
<protein>
    <recommendedName>
        <fullName evidence="4">FYVE-type domain-containing protein</fullName>
    </recommendedName>
</protein>
<dbReference type="InterPro" id="IPR052727">
    <property type="entry name" value="Rab4/Rab5_effector"/>
</dbReference>
<name>A0AAD5LXZ5_PYTIN</name>